<organism evidence="2 3">
    <name type="scientific">Faecalibacterium prausnitzii</name>
    <dbReference type="NCBI Taxonomy" id="853"/>
    <lineage>
        <taxon>Bacteria</taxon>
        <taxon>Bacillati</taxon>
        <taxon>Bacillota</taxon>
        <taxon>Clostridia</taxon>
        <taxon>Eubacteriales</taxon>
        <taxon>Oscillospiraceae</taxon>
        <taxon>Faecalibacterium</taxon>
    </lineage>
</organism>
<gene>
    <name evidence="2" type="ORF">CHR60_01445</name>
</gene>
<dbReference type="RefSeq" id="WP_097791390.1">
    <property type="nucleotide sequence ID" value="NZ_NOUV01000005.1"/>
</dbReference>
<comment type="caution">
    <text evidence="2">The sequence shown here is derived from an EMBL/GenBank/DDBJ whole genome shotgun (WGS) entry which is preliminary data.</text>
</comment>
<dbReference type="OrthoDB" id="10017944at2"/>
<dbReference type="InterPro" id="IPR013320">
    <property type="entry name" value="ConA-like_dom_sf"/>
</dbReference>
<name>A0A2A7B8K3_9FIRM</name>
<dbReference type="Gene3D" id="2.60.120.200">
    <property type="match status" value="1"/>
</dbReference>
<protein>
    <recommendedName>
        <fullName evidence="4">LamG domain-containing protein</fullName>
    </recommendedName>
</protein>
<evidence type="ECO:0000256" key="1">
    <source>
        <dbReference type="SAM" id="MobiDB-lite"/>
    </source>
</evidence>
<evidence type="ECO:0000313" key="2">
    <source>
        <dbReference type="EMBL" id="PDX87720.1"/>
    </source>
</evidence>
<dbReference type="SUPFAM" id="SSF49899">
    <property type="entry name" value="Concanavalin A-like lectins/glucanases"/>
    <property type="match status" value="1"/>
</dbReference>
<proteinExistence type="predicted"/>
<feature type="compositionally biased region" description="Pro residues" evidence="1">
    <location>
        <begin position="183"/>
        <end position="197"/>
    </location>
</feature>
<feature type="region of interest" description="Disordered" evidence="1">
    <location>
        <begin position="181"/>
        <end position="205"/>
    </location>
</feature>
<evidence type="ECO:0008006" key="4">
    <source>
        <dbReference type="Google" id="ProtNLM"/>
    </source>
</evidence>
<dbReference type="EMBL" id="NOUV01000005">
    <property type="protein sequence ID" value="PDX87720.1"/>
    <property type="molecule type" value="Genomic_DNA"/>
</dbReference>
<sequence length="385" mass="41535">MIEQQITLCSNGRAVLSGYSGGLLLGYAHNTGVYRLRVVCSGEWDGTTVAAFWHLPGPAGPLTTLVADGTVEVPALVTAQGGSGTVTFEGSDGTRTVTSASVPYRVLRNSGTTDPTLPEPGTPAWQQFLQQVKRELRNAASGLSDEERGLILALFRHAVYDNGEMLPHYNALATLWSGSSLPDVPPTPSQPDPPSQPDTPISGLPTPRYKLAAQKTFVPANKEWIDTGIKPFAAIDIGMDLTVYATFTVADSAVNTVTSLLDCFSNLTTNDQRGIVVATWTNGTVGVNMFTYASHFVKIESGKKLKFLLQIKGTQFRFLSYGSLTEWKNIPNYAANKTVDHPLILGAGWGDGTTKDRFFNGTVYDFRVFDTALTDAQITTLMEAN</sequence>
<dbReference type="Proteomes" id="UP000220904">
    <property type="component" value="Unassembled WGS sequence"/>
</dbReference>
<reference evidence="2 3" key="1">
    <citation type="journal article" date="2017" name="Front. Microbiol.">
        <title>New Insights into the Diversity of the Genus Faecalibacterium.</title>
        <authorList>
            <person name="Benevides L."/>
            <person name="Burman S."/>
            <person name="Martin R."/>
            <person name="Robert V."/>
            <person name="Thomas M."/>
            <person name="Miquel S."/>
            <person name="Chain F."/>
            <person name="Sokol H."/>
            <person name="Bermudez-Humaran L.G."/>
            <person name="Morrison M."/>
            <person name="Langella P."/>
            <person name="Azevedo V.A."/>
            <person name="Chatel J.M."/>
            <person name="Soares S."/>
        </authorList>
    </citation>
    <scope>NUCLEOTIDE SEQUENCE [LARGE SCALE GENOMIC DNA]</scope>
    <source>
        <strain evidence="2 3">AHMP21</strain>
    </source>
</reference>
<evidence type="ECO:0000313" key="3">
    <source>
        <dbReference type="Proteomes" id="UP000220904"/>
    </source>
</evidence>
<accession>A0A2A7B8K3</accession>
<dbReference type="AlphaFoldDB" id="A0A2A7B8K3"/>